<keyword evidence="1" id="KW-1133">Transmembrane helix</keyword>
<dbReference type="KEGG" id="cmb:CSW64_17765"/>
<dbReference type="EMBL" id="CP024201">
    <property type="protein sequence ID" value="ATQ44103.1"/>
    <property type="molecule type" value="Genomic_DNA"/>
</dbReference>
<gene>
    <name evidence="2" type="ORF">CSW64_17765</name>
</gene>
<protein>
    <recommendedName>
        <fullName evidence="4">DUF983 domain-containing protein</fullName>
    </recommendedName>
</protein>
<evidence type="ECO:0000313" key="2">
    <source>
        <dbReference type="EMBL" id="ATQ44103.1"/>
    </source>
</evidence>
<evidence type="ECO:0000313" key="3">
    <source>
        <dbReference type="Proteomes" id="UP000228945"/>
    </source>
</evidence>
<keyword evidence="3" id="KW-1185">Reference proteome</keyword>
<evidence type="ECO:0000256" key="1">
    <source>
        <dbReference type="SAM" id="Phobius"/>
    </source>
</evidence>
<dbReference type="InterPro" id="IPR009325">
    <property type="entry name" value="DUF983"/>
</dbReference>
<evidence type="ECO:0008006" key="4">
    <source>
        <dbReference type="Google" id="ProtNLM"/>
    </source>
</evidence>
<reference evidence="2 3" key="1">
    <citation type="submission" date="2017-10" db="EMBL/GenBank/DDBJ databases">
        <title>Genome sequence of Caulobacter mirabilis FWC38.</title>
        <authorList>
            <person name="Fiebig A."/>
            <person name="Crosson S."/>
        </authorList>
    </citation>
    <scope>NUCLEOTIDE SEQUENCE [LARGE SCALE GENOMIC DNA]</scope>
    <source>
        <strain evidence="2 3">FWC 38</strain>
    </source>
</reference>
<proteinExistence type="predicted"/>
<dbReference type="RefSeq" id="WP_099623351.1">
    <property type="nucleotide sequence ID" value="NZ_CP024201.1"/>
</dbReference>
<dbReference type="AlphaFoldDB" id="A0A2D2B1J9"/>
<keyword evidence="1" id="KW-0472">Membrane</keyword>
<dbReference type="OrthoDB" id="9799456at2"/>
<organism evidence="2 3">
    <name type="scientific">Caulobacter mirabilis</name>
    <dbReference type="NCBI Taxonomy" id="69666"/>
    <lineage>
        <taxon>Bacteria</taxon>
        <taxon>Pseudomonadati</taxon>
        <taxon>Pseudomonadota</taxon>
        <taxon>Alphaproteobacteria</taxon>
        <taxon>Caulobacterales</taxon>
        <taxon>Caulobacteraceae</taxon>
        <taxon>Caulobacter</taxon>
    </lineage>
</organism>
<keyword evidence="1" id="KW-0812">Transmembrane</keyword>
<feature type="transmembrane region" description="Helical" evidence="1">
    <location>
        <begin position="61"/>
        <end position="82"/>
    </location>
</feature>
<name>A0A2D2B1J9_9CAUL</name>
<accession>A0A2D2B1J9</accession>
<feature type="transmembrane region" description="Helical" evidence="1">
    <location>
        <begin position="88"/>
        <end position="106"/>
    </location>
</feature>
<dbReference type="Proteomes" id="UP000228945">
    <property type="component" value="Chromosome"/>
</dbReference>
<dbReference type="Pfam" id="PF06170">
    <property type="entry name" value="DUF983"/>
    <property type="match status" value="1"/>
</dbReference>
<sequence length="127" mass="13842">MSQPPAESERRPFMTGLVRGLKHRCPNCGEGGLYRGYLKVNPTCAACGHDLSGYRADDGPAYFTILLVGHLIVAPLLLFPFIWEVSPWIVLPATLIPLTTLILLLLPRVKGAFIGGLWAIRPDPAHG</sequence>